<name>A0A8J2UBU4_9BACT</name>
<dbReference type="GO" id="GO:0003677">
    <property type="term" value="F:DNA binding"/>
    <property type="evidence" value="ECO:0007669"/>
    <property type="project" value="UniProtKB-KW"/>
</dbReference>
<dbReference type="SUPFAM" id="SSF46785">
    <property type="entry name" value="Winged helix' DNA-binding domain"/>
    <property type="match status" value="1"/>
</dbReference>
<dbReference type="InterPro" id="IPR001763">
    <property type="entry name" value="Rhodanese-like_dom"/>
</dbReference>
<evidence type="ECO:0000313" key="7">
    <source>
        <dbReference type="Proteomes" id="UP000607559"/>
    </source>
</evidence>
<dbReference type="PANTHER" id="PTHR33154">
    <property type="entry name" value="TRANSCRIPTIONAL REGULATOR, ARSR FAMILY"/>
    <property type="match status" value="1"/>
</dbReference>
<reference evidence="6" key="2">
    <citation type="submission" date="2020-09" db="EMBL/GenBank/DDBJ databases">
        <authorList>
            <person name="Sun Q."/>
            <person name="Zhou Y."/>
        </authorList>
    </citation>
    <scope>NUCLEOTIDE SEQUENCE</scope>
    <source>
        <strain evidence="6">CGMCC 1.15448</strain>
    </source>
</reference>
<evidence type="ECO:0000259" key="4">
    <source>
        <dbReference type="PROSITE" id="PS50206"/>
    </source>
</evidence>
<comment type="caution">
    <text evidence="6">The sequence shown here is derived from an EMBL/GenBank/DDBJ whole genome shotgun (WGS) entry which is preliminary data.</text>
</comment>
<dbReference type="PANTHER" id="PTHR33154:SF18">
    <property type="entry name" value="ARSENICAL RESISTANCE OPERON REPRESSOR"/>
    <property type="match status" value="1"/>
</dbReference>
<dbReference type="Proteomes" id="UP000607559">
    <property type="component" value="Unassembled WGS sequence"/>
</dbReference>
<dbReference type="PROSITE" id="PS50206">
    <property type="entry name" value="RHODANESE_3"/>
    <property type="match status" value="1"/>
</dbReference>
<dbReference type="Pfam" id="PF00581">
    <property type="entry name" value="Rhodanese"/>
    <property type="match status" value="1"/>
</dbReference>
<keyword evidence="1" id="KW-0805">Transcription regulation</keyword>
<dbReference type="NCBIfam" id="NF033788">
    <property type="entry name" value="HTH_metalloreg"/>
    <property type="match status" value="1"/>
</dbReference>
<feature type="domain" description="HTH arsR-type" evidence="5">
    <location>
        <begin position="6"/>
        <end position="100"/>
    </location>
</feature>
<evidence type="ECO:0000256" key="2">
    <source>
        <dbReference type="ARBA" id="ARBA00023125"/>
    </source>
</evidence>
<dbReference type="SUPFAM" id="SSF52821">
    <property type="entry name" value="Rhodanese/Cell cycle control phosphatase"/>
    <property type="match status" value="1"/>
</dbReference>
<dbReference type="InterPro" id="IPR011991">
    <property type="entry name" value="ArsR-like_HTH"/>
</dbReference>
<dbReference type="CDD" id="cd00158">
    <property type="entry name" value="RHOD"/>
    <property type="match status" value="1"/>
</dbReference>
<dbReference type="SMART" id="SM00450">
    <property type="entry name" value="RHOD"/>
    <property type="match status" value="1"/>
</dbReference>
<feature type="domain" description="Rhodanese" evidence="4">
    <location>
        <begin position="130"/>
        <end position="219"/>
    </location>
</feature>
<dbReference type="CDD" id="cd00090">
    <property type="entry name" value="HTH_ARSR"/>
    <property type="match status" value="1"/>
</dbReference>
<dbReference type="GO" id="GO:0003700">
    <property type="term" value="F:DNA-binding transcription factor activity"/>
    <property type="evidence" value="ECO:0007669"/>
    <property type="project" value="InterPro"/>
</dbReference>
<sequence>MEKRIFKDKAYSLLAAMIKAMANPHRLEIVDLLGQGERTVEEIAEEANMSIANTSQHLQVLKQANLVEVRREGNYIHYRLTHEEVSKSWQMLRELGFSQLSEMERLIRDFREKRNSLEALPMDELLTRMRSRNLVVLDVRPAKEFNNGHIRGAINIPLEGLAAKINHLPKNKEYVAYCRGPFCVFADEAVALLTKRGFKAKRLMEGFPDWKMKGLPVETIES</sequence>
<gene>
    <name evidence="6" type="ORF">GCM10011511_16370</name>
</gene>
<organism evidence="6 7">
    <name type="scientific">Puia dinghuensis</name>
    <dbReference type="NCBI Taxonomy" id="1792502"/>
    <lineage>
        <taxon>Bacteria</taxon>
        <taxon>Pseudomonadati</taxon>
        <taxon>Bacteroidota</taxon>
        <taxon>Chitinophagia</taxon>
        <taxon>Chitinophagales</taxon>
        <taxon>Chitinophagaceae</taxon>
        <taxon>Puia</taxon>
    </lineage>
</organism>
<accession>A0A8J2UBU4</accession>
<dbReference type="EMBL" id="BMJC01000002">
    <property type="protein sequence ID" value="GGA93799.1"/>
    <property type="molecule type" value="Genomic_DNA"/>
</dbReference>
<dbReference type="InterPro" id="IPR051081">
    <property type="entry name" value="HTH_MetalResp_TranReg"/>
</dbReference>
<evidence type="ECO:0000313" key="6">
    <source>
        <dbReference type="EMBL" id="GGA93799.1"/>
    </source>
</evidence>
<protein>
    <submittedName>
        <fullName evidence="6">ArsR family transcriptional regulator</fullName>
    </submittedName>
</protein>
<dbReference type="InterPro" id="IPR036390">
    <property type="entry name" value="WH_DNA-bd_sf"/>
</dbReference>
<keyword evidence="2" id="KW-0238">DNA-binding</keyword>
<dbReference type="PROSITE" id="PS50987">
    <property type="entry name" value="HTH_ARSR_2"/>
    <property type="match status" value="1"/>
</dbReference>
<dbReference type="SMART" id="SM00418">
    <property type="entry name" value="HTH_ARSR"/>
    <property type="match status" value="1"/>
</dbReference>
<dbReference type="Pfam" id="PF12840">
    <property type="entry name" value="HTH_20"/>
    <property type="match status" value="1"/>
</dbReference>
<proteinExistence type="predicted"/>
<dbReference type="InterPro" id="IPR001845">
    <property type="entry name" value="HTH_ArsR_DNA-bd_dom"/>
</dbReference>
<evidence type="ECO:0000259" key="5">
    <source>
        <dbReference type="PROSITE" id="PS50987"/>
    </source>
</evidence>
<dbReference type="Gene3D" id="3.40.250.10">
    <property type="entry name" value="Rhodanese-like domain"/>
    <property type="match status" value="1"/>
</dbReference>
<keyword evidence="7" id="KW-1185">Reference proteome</keyword>
<dbReference type="PRINTS" id="PR00778">
    <property type="entry name" value="HTHARSR"/>
</dbReference>
<evidence type="ECO:0000256" key="3">
    <source>
        <dbReference type="ARBA" id="ARBA00023163"/>
    </source>
</evidence>
<dbReference type="AlphaFoldDB" id="A0A8J2UBU4"/>
<keyword evidence="3" id="KW-0804">Transcription</keyword>
<dbReference type="Gene3D" id="1.10.10.10">
    <property type="entry name" value="Winged helix-like DNA-binding domain superfamily/Winged helix DNA-binding domain"/>
    <property type="match status" value="1"/>
</dbReference>
<dbReference type="InterPro" id="IPR036388">
    <property type="entry name" value="WH-like_DNA-bd_sf"/>
</dbReference>
<reference evidence="6" key="1">
    <citation type="journal article" date="2014" name="Int. J. Syst. Evol. Microbiol.">
        <title>Complete genome sequence of Corynebacterium casei LMG S-19264T (=DSM 44701T), isolated from a smear-ripened cheese.</title>
        <authorList>
            <consortium name="US DOE Joint Genome Institute (JGI-PGF)"/>
            <person name="Walter F."/>
            <person name="Albersmeier A."/>
            <person name="Kalinowski J."/>
            <person name="Ruckert C."/>
        </authorList>
    </citation>
    <scope>NUCLEOTIDE SEQUENCE</scope>
    <source>
        <strain evidence="6">CGMCC 1.15448</strain>
    </source>
</reference>
<evidence type="ECO:0000256" key="1">
    <source>
        <dbReference type="ARBA" id="ARBA00023015"/>
    </source>
</evidence>
<dbReference type="RefSeq" id="WP_188930490.1">
    <property type="nucleotide sequence ID" value="NZ_BMJC01000002.1"/>
</dbReference>
<dbReference type="InterPro" id="IPR036873">
    <property type="entry name" value="Rhodanese-like_dom_sf"/>
</dbReference>